<keyword evidence="3 9" id="KW-0378">Hydrolase</keyword>
<evidence type="ECO:0000313" key="9">
    <source>
        <dbReference type="EMBL" id="MDT0484378.1"/>
    </source>
</evidence>
<evidence type="ECO:0000259" key="6">
    <source>
        <dbReference type="Pfam" id="PF08531"/>
    </source>
</evidence>
<dbReference type="InterPro" id="IPR008928">
    <property type="entry name" value="6-hairpin_glycosidase_sf"/>
</dbReference>
<dbReference type="RefSeq" id="WP_311717235.1">
    <property type="nucleotide sequence ID" value="NZ_JAVREZ010000011.1"/>
</dbReference>
<name>A0ABU2VGE3_9ACTN</name>
<dbReference type="EMBL" id="JAVREZ010000011">
    <property type="protein sequence ID" value="MDT0484378.1"/>
    <property type="molecule type" value="Genomic_DNA"/>
</dbReference>
<dbReference type="Gene3D" id="2.60.40.10">
    <property type="entry name" value="Immunoglobulins"/>
    <property type="match status" value="1"/>
</dbReference>
<dbReference type="InterPro" id="IPR012341">
    <property type="entry name" value="6hp_glycosidase-like_sf"/>
</dbReference>
<dbReference type="GO" id="GO:0016787">
    <property type="term" value="F:hydrolase activity"/>
    <property type="evidence" value="ECO:0007669"/>
    <property type="project" value="UniProtKB-KW"/>
</dbReference>
<sequence length="885" mass="97531">MNHELKPAVATPTAEHHREPLGIGEPAPRVSWKTTAPAGWTQQAYQIEVTRKDGTHRTDWVTSKDSVLVDWPCDRPLASRERAAIRVRVRGSDGTASDWSPALHLETGLLEPADWTAYAISPQWQSLESPDGDRRPPLLRKDFHAGAEVEQARLYVTAHGLYEIEINGRRVGDHTLAPGWTSYDHRLRYQTHDVTEHLRAGDNTIGAWMADGWYRGRLGFHGGHSNLYGDRLALLAQLEIVHRDGTRTTIGTDTSWRAAHGPIVSSGLLDGETHDARDERPGWSSPGFDDGDWSPVDIVTRDPARLVAPTGPPVRCTEEITPARVTALDGDRLLVDFGQNLVGRVRITVTGPAGHTVVVRHAEVLQDGELCVRPLRDATSTDRYILRGGDRETWEPRFTLHGFRYAEITGWRGGDPQRDIVARVHHTDMARTGWFECSDEQVNRLHENVVWSLRGNFVDVPTDCPQRDERLGWTGDIQVFAPTAAFLYDCHGMLASWLRDVAVEQHDDGTVPWYVPTIPGGPQWTPARPGAGWGDVVTLTPWALYQDSGDTGLLAAQYDSARRWVDLITELVGPSGLWNRGYQLGDWLDPSAPPDDPGAGRTDRHLIATAYYAWSTAHLARMAEVLGRDDDRQHYEQLAQRIRQAFIDAHVLASGLMTSDTQTAYAIALQFDLLPGQAARDVAGRRLAELVAAGDHTIQTGFIGTPLVTPALSSTHHTDTAYNLLLQQECPSWLYALKHDATTIWERWDSMLPDGTVNPGEMTSFNHYALGAIAQWLHTTVAGLTAASPGYRDIVFRPRPGGGITSAAAAHESPYGRVAIRWELHASGIKVHTTVPTGAKAQIDWPDGGVTTLAPGTTTTTWRSQRTTDRSTSTSTSAAIPADLT</sequence>
<dbReference type="InterPro" id="IPR013737">
    <property type="entry name" value="Bac_rhamnosid_N"/>
</dbReference>
<feature type="region of interest" description="Disordered" evidence="4">
    <location>
        <begin position="1"/>
        <end position="30"/>
    </location>
</feature>
<feature type="domain" description="Alpha-L-rhamnosidase six-hairpin glycosidase" evidence="7">
    <location>
        <begin position="431"/>
        <end position="781"/>
    </location>
</feature>
<feature type="domain" description="Bacterial alpha-L-rhamnosidase N-terminal" evidence="6">
    <location>
        <begin position="148"/>
        <end position="318"/>
    </location>
</feature>
<dbReference type="InterPro" id="IPR016007">
    <property type="entry name" value="Alpha_rhamnosid"/>
</dbReference>
<accession>A0ABU2VGE3</accession>
<keyword evidence="10" id="KW-1185">Reference proteome</keyword>
<dbReference type="Pfam" id="PF25788">
    <property type="entry name" value="Ig_Rha78A_N"/>
    <property type="match status" value="1"/>
</dbReference>
<feature type="region of interest" description="Disordered" evidence="4">
    <location>
        <begin position="267"/>
        <end position="289"/>
    </location>
</feature>
<evidence type="ECO:0000256" key="4">
    <source>
        <dbReference type="SAM" id="MobiDB-lite"/>
    </source>
</evidence>
<evidence type="ECO:0000259" key="7">
    <source>
        <dbReference type="Pfam" id="PF17389"/>
    </source>
</evidence>
<dbReference type="Gene3D" id="2.60.420.10">
    <property type="entry name" value="Maltose phosphorylase, domain 3"/>
    <property type="match status" value="1"/>
</dbReference>
<dbReference type="InterPro" id="IPR035396">
    <property type="entry name" value="Bac_rhamnosid6H"/>
</dbReference>
<dbReference type="InterPro" id="IPR013783">
    <property type="entry name" value="Ig-like_fold"/>
</dbReference>
<dbReference type="Proteomes" id="UP001183824">
    <property type="component" value="Unassembled WGS sequence"/>
</dbReference>
<dbReference type="Pfam" id="PF17390">
    <property type="entry name" value="Bac_rhamnosid_C"/>
    <property type="match status" value="1"/>
</dbReference>
<reference evidence="10" key="1">
    <citation type="submission" date="2023-07" db="EMBL/GenBank/DDBJ databases">
        <title>30 novel species of actinomycetes from the DSMZ collection.</title>
        <authorList>
            <person name="Nouioui I."/>
        </authorList>
    </citation>
    <scope>NUCLEOTIDE SEQUENCE [LARGE SCALE GENOMIC DNA]</scope>
    <source>
        <strain evidence="10">DSM 41640</strain>
    </source>
</reference>
<evidence type="ECO:0000256" key="1">
    <source>
        <dbReference type="ARBA" id="ARBA00001445"/>
    </source>
</evidence>
<gene>
    <name evidence="9" type="ORF">RNB18_29920</name>
</gene>
<dbReference type="EC" id="3.2.1.40" evidence="2"/>
<feature type="region of interest" description="Disordered" evidence="4">
    <location>
        <begin position="855"/>
        <end position="885"/>
    </location>
</feature>
<dbReference type="PANTHER" id="PTHR33307:SF6">
    <property type="entry name" value="ALPHA-RHAMNOSIDASE (EUROFUNG)-RELATED"/>
    <property type="match status" value="1"/>
</dbReference>
<evidence type="ECO:0000259" key="5">
    <source>
        <dbReference type="Pfam" id="PF05592"/>
    </source>
</evidence>
<dbReference type="InterPro" id="IPR008902">
    <property type="entry name" value="Rhamnosid_concanavalin"/>
</dbReference>
<protein>
    <recommendedName>
        <fullName evidence="2">alpha-L-rhamnosidase</fullName>
        <ecNumber evidence="2">3.2.1.40</ecNumber>
    </recommendedName>
</protein>
<feature type="compositionally biased region" description="Basic and acidic residues" evidence="4">
    <location>
        <begin position="271"/>
        <end position="281"/>
    </location>
</feature>
<dbReference type="SUPFAM" id="SSF48208">
    <property type="entry name" value="Six-hairpin glycosidases"/>
    <property type="match status" value="1"/>
</dbReference>
<evidence type="ECO:0000256" key="3">
    <source>
        <dbReference type="ARBA" id="ARBA00022801"/>
    </source>
</evidence>
<dbReference type="InterPro" id="IPR035398">
    <property type="entry name" value="Bac_rhamnosid_C"/>
</dbReference>
<feature type="compositionally biased region" description="Low complexity" evidence="4">
    <location>
        <begin position="855"/>
        <end position="877"/>
    </location>
</feature>
<dbReference type="Pfam" id="PF08531">
    <property type="entry name" value="Bac_rhamnosid_N"/>
    <property type="match status" value="1"/>
</dbReference>
<dbReference type="Gene3D" id="2.60.120.260">
    <property type="entry name" value="Galactose-binding domain-like"/>
    <property type="match status" value="2"/>
</dbReference>
<comment type="catalytic activity">
    <reaction evidence="1">
        <text>Hydrolysis of terminal non-reducing alpha-L-rhamnose residues in alpha-L-rhamnosides.</text>
        <dbReference type="EC" id="3.2.1.40"/>
    </reaction>
</comment>
<organism evidence="9 10">
    <name type="scientific">Streptomyces doebereineriae</name>
    <dbReference type="NCBI Taxonomy" id="3075528"/>
    <lineage>
        <taxon>Bacteria</taxon>
        <taxon>Bacillati</taxon>
        <taxon>Actinomycetota</taxon>
        <taxon>Actinomycetes</taxon>
        <taxon>Kitasatosporales</taxon>
        <taxon>Streptomycetaceae</taxon>
        <taxon>Streptomyces</taxon>
    </lineage>
</organism>
<evidence type="ECO:0000256" key="2">
    <source>
        <dbReference type="ARBA" id="ARBA00012652"/>
    </source>
</evidence>
<dbReference type="PIRSF" id="PIRSF010631">
    <property type="entry name" value="A-rhamnsds"/>
    <property type="match status" value="1"/>
</dbReference>
<dbReference type="Gene3D" id="1.50.10.10">
    <property type="match status" value="1"/>
</dbReference>
<feature type="domain" description="Alpha-L-rhamnosidase C-terminal" evidence="8">
    <location>
        <begin position="783"/>
        <end position="849"/>
    </location>
</feature>
<proteinExistence type="predicted"/>
<dbReference type="PANTHER" id="PTHR33307">
    <property type="entry name" value="ALPHA-RHAMNOSIDASE (EUROFUNG)"/>
    <property type="match status" value="1"/>
</dbReference>
<evidence type="ECO:0000259" key="8">
    <source>
        <dbReference type="Pfam" id="PF17390"/>
    </source>
</evidence>
<dbReference type="Pfam" id="PF17389">
    <property type="entry name" value="Bac_rhamnosid6H"/>
    <property type="match status" value="1"/>
</dbReference>
<comment type="caution">
    <text evidence="9">The sequence shown here is derived from an EMBL/GenBank/DDBJ whole genome shotgun (WGS) entry which is preliminary data.</text>
</comment>
<feature type="domain" description="Alpha-L-rhamnosidase concanavalin-like" evidence="5">
    <location>
        <begin position="329"/>
        <end position="424"/>
    </location>
</feature>
<evidence type="ECO:0000313" key="10">
    <source>
        <dbReference type="Proteomes" id="UP001183824"/>
    </source>
</evidence>
<dbReference type="Pfam" id="PF05592">
    <property type="entry name" value="Bac_rhamnosid"/>
    <property type="match status" value="1"/>
</dbReference>